<feature type="compositionally biased region" description="Polar residues" evidence="1">
    <location>
        <begin position="57"/>
        <end position="67"/>
    </location>
</feature>
<keyword evidence="3" id="KW-1185">Reference proteome</keyword>
<feature type="region of interest" description="Disordered" evidence="1">
    <location>
        <begin position="554"/>
        <end position="602"/>
    </location>
</feature>
<dbReference type="VEuPathDB" id="TriTrypDB:Lsey_0052_0200"/>
<feature type="compositionally biased region" description="Low complexity" evidence="1">
    <location>
        <begin position="97"/>
        <end position="112"/>
    </location>
</feature>
<reference evidence="2 3" key="1">
    <citation type="journal article" date="2015" name="PLoS Pathog.">
        <title>Leptomonas seymouri: Adaptations to the Dixenous Life Cycle Analyzed by Genome Sequencing, Transcriptome Profiling and Co-infection with Leishmania donovani.</title>
        <authorList>
            <person name="Kraeva N."/>
            <person name="Butenko A."/>
            <person name="Hlavacova J."/>
            <person name="Kostygov A."/>
            <person name="Myskova J."/>
            <person name="Grybchuk D."/>
            <person name="Lestinova T."/>
            <person name="Votypka J."/>
            <person name="Volf P."/>
            <person name="Opperdoes F."/>
            <person name="Flegontov P."/>
            <person name="Lukes J."/>
            <person name="Yurchenko V."/>
        </authorList>
    </citation>
    <scope>NUCLEOTIDE SEQUENCE [LARGE SCALE GENOMIC DNA]</scope>
    <source>
        <strain evidence="2 3">ATCC 30220</strain>
    </source>
</reference>
<comment type="caution">
    <text evidence="2">The sequence shown here is derived from an EMBL/GenBank/DDBJ whole genome shotgun (WGS) entry which is preliminary data.</text>
</comment>
<evidence type="ECO:0000313" key="2">
    <source>
        <dbReference type="EMBL" id="KPI88397.1"/>
    </source>
</evidence>
<feature type="region of interest" description="Disordered" evidence="1">
    <location>
        <begin position="1"/>
        <end position="113"/>
    </location>
</feature>
<feature type="compositionally biased region" description="Pro residues" evidence="1">
    <location>
        <begin position="466"/>
        <end position="476"/>
    </location>
</feature>
<feature type="region of interest" description="Disordered" evidence="1">
    <location>
        <begin position="461"/>
        <end position="510"/>
    </location>
</feature>
<gene>
    <name evidence="2" type="ORF">ABL78_2516</name>
</gene>
<name>A0A0N0P7J0_LEPSE</name>
<sequence>MSFNTPPKDDASVETGTPHLSSEGHAQPLSPSFKASSLSGNAPTPRLLFTWDPYGNIASTVSPSLVQTAPGGPPVSRLPEPEQNDEGRPPSSGEECSTPSSTNNNTGNHNCGGDTGSTFSAGATAQPPLTITSLLSCMNGGSTSAAAGSVRSPPLSSNTVLHTPHHQPSGETASAHSTPSGPVLKRISTSAKDGRQYFLDYSPVTAANANPAGVAGGMPNLILPPNLSPHSRVVSPLNAALPQTHSPAQSYQNPNLSSQKQQVAEMELLEADNRESDTASPQAVPLVSPPRSSSIGGAVGPGPYTFHAPLNHATSGYGTYGTSSQQQQSSSLLGISMNSGMLSASIGSLGGGASSHMQHNPYRTSPTLYPAPANVAASSAAGPPLLNVTAPVAVQRVQTVDTDADLYEVLETTPSLFIKRLLPPPPPLADVARVLPARGVVQTLCGRWCSLVEAVLRSREFGDVNTPPPPPPPSIPPSTVTSPIETDSAVAVSAGNEEDSSKRATGASSIQEELRAWSKAAVEWYEQLDQAGATTVDIRVSSRTVAWAIEAAASGRGRRGGQQGNNHNSSRFHGQSADVRGAGSPSYRGGAHGGYQGNTPYNGRGTGYAGGAMSVGYRGGRGAGSSFYAAGGMTNNSSIRNATNEMETTAGSSGTTRHLYPAPTSNFNPYAKSWTFSGDTQVSSTPGDALPPLLSASSKPSYMSKTPTAGQQGYIADPSLGQM</sequence>
<dbReference type="EMBL" id="LJSK01000052">
    <property type="protein sequence ID" value="KPI88397.1"/>
    <property type="molecule type" value="Genomic_DNA"/>
</dbReference>
<feature type="compositionally biased region" description="Polar residues" evidence="1">
    <location>
        <begin position="169"/>
        <end position="180"/>
    </location>
</feature>
<feature type="region of interest" description="Disordered" evidence="1">
    <location>
        <begin position="698"/>
        <end position="723"/>
    </location>
</feature>
<feature type="compositionally biased region" description="Polar residues" evidence="1">
    <location>
        <begin position="29"/>
        <end position="42"/>
    </location>
</feature>
<organism evidence="2 3">
    <name type="scientific">Leptomonas seymouri</name>
    <dbReference type="NCBI Taxonomy" id="5684"/>
    <lineage>
        <taxon>Eukaryota</taxon>
        <taxon>Discoba</taxon>
        <taxon>Euglenozoa</taxon>
        <taxon>Kinetoplastea</taxon>
        <taxon>Metakinetoplastina</taxon>
        <taxon>Trypanosomatida</taxon>
        <taxon>Trypanosomatidae</taxon>
        <taxon>Leishmaniinae</taxon>
        <taxon>Leptomonas</taxon>
    </lineage>
</organism>
<accession>A0A0N0P7J0</accession>
<evidence type="ECO:0000313" key="3">
    <source>
        <dbReference type="Proteomes" id="UP000038009"/>
    </source>
</evidence>
<dbReference type="AlphaFoldDB" id="A0A0N0P7J0"/>
<proteinExistence type="predicted"/>
<dbReference type="OrthoDB" id="267360at2759"/>
<feature type="region of interest" description="Disordered" evidence="1">
    <location>
        <begin position="274"/>
        <end position="293"/>
    </location>
</feature>
<dbReference type="Proteomes" id="UP000038009">
    <property type="component" value="Unassembled WGS sequence"/>
</dbReference>
<protein>
    <submittedName>
        <fullName evidence="2">Uncharacterized protein</fullName>
    </submittedName>
</protein>
<dbReference type="OMA" id="RLLFTWD"/>
<evidence type="ECO:0000256" key="1">
    <source>
        <dbReference type="SAM" id="MobiDB-lite"/>
    </source>
</evidence>
<feature type="region of interest" description="Disordered" evidence="1">
    <location>
        <begin position="142"/>
        <end position="186"/>
    </location>
</feature>